<gene>
    <name evidence="1" type="ORF">JET14_13200</name>
</gene>
<reference evidence="1 2" key="1">
    <citation type="submission" date="2020-12" db="EMBL/GenBank/DDBJ databases">
        <authorList>
            <person name="Zheng R.K."/>
            <person name="Sun C.M."/>
        </authorList>
    </citation>
    <scope>NUCLEOTIDE SEQUENCE [LARGE SCALE GENOMIC DNA]</scope>
    <source>
        <strain evidence="1 2">ZRK001</strain>
    </source>
</reference>
<accession>A0A7T7KKW0</accession>
<dbReference type="InterPro" id="IPR021283">
    <property type="entry name" value="Phage_Wedge1"/>
</dbReference>
<dbReference type="KEGG" id="mlut:JET14_13200"/>
<evidence type="ECO:0000313" key="2">
    <source>
        <dbReference type="Proteomes" id="UP000596083"/>
    </source>
</evidence>
<dbReference type="Proteomes" id="UP000596083">
    <property type="component" value="Chromosome"/>
</dbReference>
<name>A0A7T7KKW0_9HYPH</name>
<dbReference type="EMBL" id="CP066786">
    <property type="protein sequence ID" value="QQM29284.1"/>
    <property type="molecule type" value="Genomic_DNA"/>
</dbReference>
<dbReference type="RefSeq" id="WP_200334106.1">
    <property type="nucleotide sequence ID" value="NZ_CP066786.1"/>
</dbReference>
<evidence type="ECO:0000313" key="1">
    <source>
        <dbReference type="EMBL" id="QQM29284.1"/>
    </source>
</evidence>
<dbReference type="AlphaFoldDB" id="A0A7T7KKW0"/>
<sequence length="262" mass="28634">MTIVDDAMGEVLTQYRESPKLLALIRHDLDAMYDVFQRAQALPRKFDILDAEGEQLTLIGKRVGFPREHCICVPVPVLGFDCAPGSQNVNIVGFCAGGSWYACNDAGEGTISIEDDDLYRRHIIARLYQMRQLWGIDSLSAAVKAIWGETATVTNMGGARVCVSPGRLLTEMEGLLIQVSFRALPIPPGIKTYISQATGQVIGFGGGWGGLCDGAEWLCPIEFDPFGCDFTWQNPETTLPELFITSDGLIFNAADGPFYLDS</sequence>
<proteinExistence type="predicted"/>
<protein>
    <submittedName>
        <fullName evidence="1">DUF2612 domain-containing protein</fullName>
    </submittedName>
</protein>
<dbReference type="Pfam" id="PF11041">
    <property type="entry name" value="Phage_Wedge1"/>
    <property type="match status" value="1"/>
</dbReference>
<organism evidence="1 2">
    <name type="scientific">Martelella lutilitoris</name>
    <dbReference type="NCBI Taxonomy" id="2583532"/>
    <lineage>
        <taxon>Bacteria</taxon>
        <taxon>Pseudomonadati</taxon>
        <taxon>Pseudomonadota</taxon>
        <taxon>Alphaproteobacteria</taxon>
        <taxon>Hyphomicrobiales</taxon>
        <taxon>Aurantimonadaceae</taxon>
        <taxon>Martelella</taxon>
    </lineage>
</organism>